<proteinExistence type="inferred from homology"/>
<dbReference type="RefSeq" id="XP_002429993.1">
    <property type="nucleotide sequence ID" value="XM_002429948.1"/>
</dbReference>
<dbReference type="GO" id="GO:0005634">
    <property type="term" value="C:nucleus"/>
    <property type="evidence" value="ECO:0007669"/>
    <property type="project" value="TreeGrafter"/>
</dbReference>
<dbReference type="GO" id="GO:0060294">
    <property type="term" value="P:cilium movement involved in cell motility"/>
    <property type="evidence" value="ECO:0007669"/>
    <property type="project" value="UniProtKB-UniRule"/>
</dbReference>
<keyword evidence="2" id="KW-0963">Cytoplasm</keyword>
<dbReference type="OMA" id="NEECRTI"/>
<evidence type="ECO:0000313" key="7">
    <source>
        <dbReference type="EnsemblMetazoa" id="PHUM458680-PA"/>
    </source>
</evidence>
<evidence type="ECO:0000313" key="6">
    <source>
        <dbReference type="EMBL" id="EEB17255.1"/>
    </source>
</evidence>
<dbReference type="PANTHER" id="PTHR19960">
    <property type="entry name" value="TEKTIN"/>
    <property type="match status" value="1"/>
</dbReference>
<evidence type="ECO:0000256" key="2">
    <source>
        <dbReference type="ARBA" id="ARBA00022490"/>
    </source>
</evidence>
<dbReference type="PRINTS" id="PR00511">
    <property type="entry name" value="TEKTIN"/>
</dbReference>
<name>E0VV49_PEDHC</name>
<organism>
    <name type="scientific">Pediculus humanus subsp. corporis</name>
    <name type="common">Body louse</name>
    <dbReference type="NCBI Taxonomy" id="121224"/>
    <lineage>
        <taxon>Eukaryota</taxon>
        <taxon>Metazoa</taxon>
        <taxon>Ecdysozoa</taxon>
        <taxon>Arthropoda</taxon>
        <taxon>Hexapoda</taxon>
        <taxon>Insecta</taxon>
        <taxon>Pterygota</taxon>
        <taxon>Neoptera</taxon>
        <taxon>Paraneoptera</taxon>
        <taxon>Psocodea</taxon>
        <taxon>Troctomorpha</taxon>
        <taxon>Phthiraptera</taxon>
        <taxon>Anoplura</taxon>
        <taxon>Pediculidae</taxon>
        <taxon>Pediculus</taxon>
    </lineage>
</organism>
<keyword evidence="3 5" id="KW-0175">Coiled coil</keyword>
<dbReference type="CTD" id="8230934"/>
<evidence type="ECO:0000256" key="5">
    <source>
        <dbReference type="SAM" id="Coils"/>
    </source>
</evidence>
<dbReference type="EMBL" id="AAZO01005576">
    <property type="status" value="NOT_ANNOTATED_CDS"/>
    <property type="molecule type" value="Genomic_DNA"/>
</dbReference>
<dbReference type="EnsemblMetazoa" id="PHUM458680-RA">
    <property type="protein sequence ID" value="PHUM458680-PA"/>
    <property type="gene ID" value="PHUM458680"/>
</dbReference>
<dbReference type="InParanoid" id="E0VV49"/>
<dbReference type="GO" id="GO:0005930">
    <property type="term" value="C:axoneme"/>
    <property type="evidence" value="ECO:0007669"/>
    <property type="project" value="UniProtKB-SubCell"/>
</dbReference>
<evidence type="ECO:0000256" key="4">
    <source>
        <dbReference type="RuleBase" id="RU367040"/>
    </source>
</evidence>
<dbReference type="STRING" id="121224.E0VV49"/>
<dbReference type="OrthoDB" id="5788000at2759"/>
<dbReference type="AlphaFoldDB" id="E0VV49"/>
<dbReference type="PANTHER" id="PTHR19960:SF12">
    <property type="entry name" value="TEKTIN-4"/>
    <property type="match status" value="1"/>
</dbReference>
<dbReference type="Proteomes" id="UP000009046">
    <property type="component" value="Unassembled WGS sequence"/>
</dbReference>
<comment type="subcellular location">
    <subcellularLocation>
        <location evidence="4">Cytoplasm</location>
        <location evidence="4">Cytoskeleton</location>
        <location evidence="4">Cilium axoneme</location>
    </subcellularLocation>
</comment>
<dbReference type="EMBL" id="DS235802">
    <property type="protein sequence ID" value="EEB17255.1"/>
    <property type="molecule type" value="Genomic_DNA"/>
</dbReference>
<evidence type="ECO:0000256" key="1">
    <source>
        <dbReference type="ARBA" id="ARBA00007209"/>
    </source>
</evidence>
<dbReference type="VEuPathDB" id="VectorBase:PHUM458680"/>
<evidence type="ECO:0000313" key="8">
    <source>
        <dbReference type="Proteomes" id="UP000009046"/>
    </source>
</evidence>
<comment type="similarity">
    <text evidence="1 4">Belongs to the tektin family.</text>
</comment>
<sequence length="440" mass="51044">MSGNNENPNNNEQKNDLECGAEGRVDWSPLSALTGIRPRVTQYGLRRYSPMEWREANDNVVGPIPSADMLDHESKNIISGVASACDKEQSENTLRLRQRAVDVTIKNNVTTRYCEELREEVEQMGQYKLRIRKALEYLGVVEGINEECRTIRKKRFTEDLVRDVVEEELFQEKGLCEEIRQLYNATLREFEVEYKTIKGCYQEVHSLWSDQKETMQLETENIGLKSSSDEIFFCHGNARHEKDTSSLLIWEEYMNEILNSIKKTIKSSKLLRQKIHSSILPESVKDLIKQDEKVLKAFLQRIDEVGSAKQKLESELDSVLKEIAHAEGLYGDLDKVGRQVDFNLKVVQTRLENKRHRPGAENCRDKSQMGLLKEIKVISERVTALQVHLTKINDSIEKLYAARKRLERQIYVKNHSLALDQKRCLEFRRKFPNASFLMGY</sequence>
<reference evidence="6" key="1">
    <citation type="submission" date="2007-04" db="EMBL/GenBank/DDBJ databases">
        <title>Annotation of Pediculus humanus corporis strain USDA.</title>
        <authorList>
            <person name="Kirkness E."/>
            <person name="Hannick L."/>
            <person name="Hass B."/>
            <person name="Bruggner R."/>
            <person name="Lawson D."/>
            <person name="Bidwell S."/>
            <person name="Joardar V."/>
            <person name="Caler E."/>
            <person name="Walenz B."/>
            <person name="Inman J."/>
            <person name="Schobel S."/>
            <person name="Galinsky K."/>
            <person name="Amedeo P."/>
            <person name="Strausberg R."/>
        </authorList>
    </citation>
    <scope>NUCLEOTIDE SEQUENCE</scope>
    <source>
        <strain evidence="6">USDA</strain>
    </source>
</reference>
<reference evidence="6" key="2">
    <citation type="submission" date="2007-04" db="EMBL/GenBank/DDBJ databases">
        <title>The genome of the human body louse.</title>
        <authorList>
            <consortium name="The Human Body Louse Genome Consortium"/>
            <person name="Kirkness E."/>
            <person name="Walenz B."/>
            <person name="Hass B."/>
            <person name="Bruggner R."/>
            <person name="Strausberg R."/>
        </authorList>
    </citation>
    <scope>NUCLEOTIDE SEQUENCE</scope>
    <source>
        <strain evidence="6">USDA</strain>
    </source>
</reference>
<feature type="coiled-coil region" evidence="5">
    <location>
        <begin position="295"/>
        <end position="329"/>
    </location>
</feature>
<evidence type="ECO:0000256" key="3">
    <source>
        <dbReference type="ARBA" id="ARBA00023054"/>
    </source>
</evidence>
<dbReference type="HOGENOM" id="CLU_033588_1_1_1"/>
<keyword evidence="4" id="KW-0966">Cell projection</keyword>
<keyword evidence="4" id="KW-0969">Cilium</keyword>
<dbReference type="Pfam" id="PF03148">
    <property type="entry name" value="Tektin"/>
    <property type="match status" value="1"/>
</dbReference>
<keyword evidence="4" id="KW-0282">Flagellum</keyword>
<keyword evidence="8" id="KW-1185">Reference proteome</keyword>
<dbReference type="KEGG" id="phu:Phum_PHUM458680"/>
<accession>E0VV49</accession>
<dbReference type="GO" id="GO:0060271">
    <property type="term" value="P:cilium assembly"/>
    <property type="evidence" value="ECO:0007669"/>
    <property type="project" value="UniProtKB-UniRule"/>
</dbReference>
<dbReference type="GeneID" id="8230934"/>
<gene>
    <name evidence="7" type="primary">8230934</name>
    <name evidence="6" type="ORF">Phum_PHUM458680</name>
</gene>
<protein>
    <recommendedName>
        <fullName evidence="4">Tektin</fullName>
    </recommendedName>
</protein>
<dbReference type="eggNOG" id="KOG2685">
    <property type="taxonomic scope" value="Eukaryota"/>
</dbReference>
<dbReference type="GO" id="GO:0015630">
    <property type="term" value="C:microtubule cytoskeleton"/>
    <property type="evidence" value="ECO:0007669"/>
    <property type="project" value="UniProtKB-UniRule"/>
</dbReference>
<dbReference type="InterPro" id="IPR000435">
    <property type="entry name" value="Tektins"/>
</dbReference>
<reference evidence="7" key="3">
    <citation type="submission" date="2021-02" db="UniProtKB">
        <authorList>
            <consortium name="EnsemblMetazoa"/>
        </authorList>
    </citation>
    <scope>IDENTIFICATION</scope>
    <source>
        <strain evidence="7">USDA</strain>
    </source>
</reference>
<dbReference type="InterPro" id="IPR048256">
    <property type="entry name" value="Tektin-like"/>
</dbReference>